<organism evidence="3 4">
    <name type="scientific">Chryseobacterium taeanense</name>
    <dbReference type="NCBI Taxonomy" id="311334"/>
    <lineage>
        <taxon>Bacteria</taxon>
        <taxon>Pseudomonadati</taxon>
        <taxon>Bacteroidota</taxon>
        <taxon>Flavobacteriia</taxon>
        <taxon>Flavobacteriales</taxon>
        <taxon>Weeksellaceae</taxon>
        <taxon>Chryseobacterium group</taxon>
        <taxon>Chryseobacterium</taxon>
    </lineage>
</organism>
<dbReference type="InterPro" id="IPR016187">
    <property type="entry name" value="CTDL_fold"/>
</dbReference>
<sequence length="320" mass="34266">MQKFITTAYLLAMAVFSKSVFGQVGINTKTPYATLDIKAKSPGTNPEGLLIPKLSGTDIQNGPYGTNQTGTLVYATAVPSAPNTVTAEITEPGFYYFNGTKWKKINSSGSTISYTTIADPNILGYIPSNTATASVDAPASLTLGSATATRRGIGTFGGHTYASYSTSAAVTWYQAYNAAKNMGGYLAAFTSDAEWQYVETNLLTAYSIFDTNGAWIGMVKFSWFAGTALTPDPEMKWITGEQPNHDYSAGGTSAVRKSNWFGSGEPNNNTGVEGFVHVWPKNLGYTKTYNGYTCTHTWNDNIANGNVITVGGGFIVEFQQ</sequence>
<name>A0A1G8ELT1_9FLAO</name>
<evidence type="ECO:0000313" key="3">
    <source>
        <dbReference type="EMBL" id="SDH70841.1"/>
    </source>
</evidence>
<dbReference type="EMBL" id="FNDW01000001">
    <property type="protein sequence ID" value="SDH70841.1"/>
    <property type="molecule type" value="Genomic_DNA"/>
</dbReference>
<dbReference type="AlphaFoldDB" id="A0A1G8ELT1"/>
<dbReference type="RefSeq" id="WP_089854529.1">
    <property type="nucleotide sequence ID" value="NZ_FNDW01000001.1"/>
</dbReference>
<keyword evidence="1" id="KW-0732">Signal</keyword>
<dbReference type="PROSITE" id="PS50041">
    <property type="entry name" value="C_TYPE_LECTIN_2"/>
    <property type="match status" value="1"/>
</dbReference>
<evidence type="ECO:0000256" key="1">
    <source>
        <dbReference type="SAM" id="SignalP"/>
    </source>
</evidence>
<dbReference type="STRING" id="311334.SAMN05421846_101635"/>
<feature type="signal peptide" evidence="1">
    <location>
        <begin position="1"/>
        <end position="22"/>
    </location>
</feature>
<accession>A0A1G8ELT1</accession>
<dbReference type="SUPFAM" id="SSF56436">
    <property type="entry name" value="C-type lectin-like"/>
    <property type="match status" value="1"/>
</dbReference>
<gene>
    <name evidence="3" type="ORF">SAMN05421846_101635</name>
</gene>
<feature type="chain" id="PRO_5011563311" description="C-type lectin domain-containing protein" evidence="1">
    <location>
        <begin position="23"/>
        <end position="320"/>
    </location>
</feature>
<evidence type="ECO:0000313" key="4">
    <source>
        <dbReference type="Proteomes" id="UP000198869"/>
    </source>
</evidence>
<dbReference type="Proteomes" id="UP000198869">
    <property type="component" value="Unassembled WGS sequence"/>
</dbReference>
<evidence type="ECO:0000259" key="2">
    <source>
        <dbReference type="PROSITE" id="PS50041"/>
    </source>
</evidence>
<reference evidence="4" key="1">
    <citation type="submission" date="2016-10" db="EMBL/GenBank/DDBJ databases">
        <authorList>
            <person name="Varghese N."/>
            <person name="Submissions S."/>
        </authorList>
    </citation>
    <scope>NUCLEOTIDE SEQUENCE [LARGE SCALE GENOMIC DNA]</scope>
    <source>
        <strain evidence="4">DSM 17071</strain>
    </source>
</reference>
<protein>
    <recommendedName>
        <fullName evidence="2">C-type lectin domain-containing protein</fullName>
    </recommendedName>
</protein>
<feature type="domain" description="C-type lectin" evidence="2">
    <location>
        <begin position="156"/>
        <end position="294"/>
    </location>
</feature>
<dbReference type="InterPro" id="IPR016186">
    <property type="entry name" value="C-type_lectin-like/link_sf"/>
</dbReference>
<dbReference type="Gene3D" id="3.10.100.10">
    <property type="entry name" value="Mannose-Binding Protein A, subunit A"/>
    <property type="match status" value="1"/>
</dbReference>
<proteinExistence type="predicted"/>
<dbReference type="OrthoDB" id="1234557at2"/>
<dbReference type="InterPro" id="IPR001304">
    <property type="entry name" value="C-type_lectin-like"/>
</dbReference>
<keyword evidence="4" id="KW-1185">Reference proteome</keyword>